<dbReference type="Gene3D" id="2.40.420.20">
    <property type="match status" value="1"/>
</dbReference>
<evidence type="ECO:0000259" key="6">
    <source>
        <dbReference type="Pfam" id="PF25944"/>
    </source>
</evidence>
<dbReference type="Gene3D" id="1.10.287.470">
    <property type="entry name" value="Helix hairpin bin"/>
    <property type="match status" value="1"/>
</dbReference>
<dbReference type="PANTHER" id="PTHR30158">
    <property type="entry name" value="ACRA/E-RELATED COMPONENT OF DRUG EFFLUX TRANSPORTER"/>
    <property type="match status" value="1"/>
</dbReference>
<evidence type="ECO:0000259" key="5">
    <source>
        <dbReference type="Pfam" id="PF25917"/>
    </source>
</evidence>
<keyword evidence="3" id="KW-0732">Signal</keyword>
<comment type="subcellular location">
    <subcellularLocation>
        <location evidence="1">Cell envelope</location>
    </subcellularLocation>
</comment>
<evidence type="ECO:0000259" key="4">
    <source>
        <dbReference type="Pfam" id="PF25876"/>
    </source>
</evidence>
<dbReference type="Pfam" id="PF25944">
    <property type="entry name" value="Beta-barrel_RND"/>
    <property type="match status" value="1"/>
</dbReference>
<dbReference type="InterPro" id="IPR058624">
    <property type="entry name" value="MdtA-like_HH"/>
</dbReference>
<evidence type="ECO:0000256" key="3">
    <source>
        <dbReference type="SAM" id="SignalP"/>
    </source>
</evidence>
<feature type="domain" description="Multidrug resistance protein MdtA-like beta-barrel" evidence="6">
    <location>
        <begin position="238"/>
        <end position="294"/>
    </location>
</feature>
<dbReference type="InterPro" id="IPR058625">
    <property type="entry name" value="MdtA-like_BSH"/>
</dbReference>
<dbReference type="Gene3D" id="2.40.50.100">
    <property type="match status" value="1"/>
</dbReference>
<dbReference type="Proteomes" id="UP001274321">
    <property type="component" value="Unassembled WGS sequence"/>
</dbReference>
<proteinExistence type="inferred from homology"/>
<dbReference type="Pfam" id="PF25876">
    <property type="entry name" value="HH_MFP_RND"/>
    <property type="match status" value="1"/>
</dbReference>
<reference evidence="8 9" key="1">
    <citation type="submission" date="2023-11" db="EMBL/GenBank/DDBJ databases">
        <authorList>
            <person name="Bao R."/>
        </authorList>
    </citation>
    <scope>NUCLEOTIDE SEQUENCE [LARGE SCALE GENOMIC DNA]</scope>
    <source>
        <strain evidence="8 9">PJ23</strain>
    </source>
</reference>
<dbReference type="Pfam" id="PF25917">
    <property type="entry name" value="BSH_RND"/>
    <property type="match status" value="1"/>
</dbReference>
<comment type="similarity">
    <text evidence="2">Belongs to the membrane fusion protein (MFP) (TC 8.A.1) family.</text>
</comment>
<feature type="domain" description="Multidrug resistance protein MdtA-like C-terminal permuted SH3" evidence="7">
    <location>
        <begin position="299"/>
        <end position="360"/>
    </location>
</feature>
<evidence type="ECO:0000313" key="9">
    <source>
        <dbReference type="Proteomes" id="UP001274321"/>
    </source>
</evidence>
<dbReference type="PANTHER" id="PTHR30158:SF10">
    <property type="entry name" value="CATION EFFLUX PUMP"/>
    <property type="match status" value="1"/>
</dbReference>
<evidence type="ECO:0000256" key="1">
    <source>
        <dbReference type="ARBA" id="ARBA00004196"/>
    </source>
</evidence>
<feature type="signal peptide" evidence="3">
    <location>
        <begin position="1"/>
        <end position="23"/>
    </location>
</feature>
<dbReference type="EMBL" id="JAXAFJ010000001">
    <property type="protein sequence ID" value="MDX6804566.1"/>
    <property type="molecule type" value="Genomic_DNA"/>
</dbReference>
<protein>
    <submittedName>
        <fullName evidence="8">Efflux RND transporter periplasmic adaptor subunit</fullName>
    </submittedName>
</protein>
<feature type="domain" description="Multidrug resistance protein MdtA-like alpha-helical hairpin" evidence="4">
    <location>
        <begin position="102"/>
        <end position="169"/>
    </location>
</feature>
<feature type="chain" id="PRO_5047140851" evidence="3">
    <location>
        <begin position="24"/>
        <end position="388"/>
    </location>
</feature>
<sequence>MLPVLALGSAGSLFAVTGLGAQAADPAPAAPAVPVSVAVVEQKRAASWDEFSGRLEAVERVDVRSRVSGAVLSAHFREGSLVKKGDLLLTIDPDPYAAEVERQKAALAAAEARLSLARNEFDRGKRLTDTRFLSQSDLDQRTNAFASAQADVQAAKAGLRTAQLNLDYTQVRAPVTGRVGKLEVTVGNLVAAGPGAPVLTTLVSVDPIYASFSADEAIVGRALNSVSGPGGTTDIGRIPVEITTATRTARTRGTLQFVDNQVETASGTVRMRAVFENADGSLMAGQFARVSLGEAEPENAIAVSERAIGTDQDKKFVMVVGDDNKANYREVKIGRATEGLRVITAGLTAGERIVVNGLQRIRPGALVEPQQVPMATNHTAAKTDLAER</sequence>
<evidence type="ECO:0000256" key="2">
    <source>
        <dbReference type="ARBA" id="ARBA00009477"/>
    </source>
</evidence>
<evidence type="ECO:0000259" key="7">
    <source>
        <dbReference type="Pfam" id="PF25967"/>
    </source>
</evidence>
<name>A0ABU4RJ35_9HYPH</name>
<dbReference type="InterPro" id="IPR006143">
    <property type="entry name" value="RND_pump_MFP"/>
</dbReference>
<dbReference type="SUPFAM" id="SSF111369">
    <property type="entry name" value="HlyD-like secretion proteins"/>
    <property type="match status" value="1"/>
</dbReference>
<dbReference type="InterPro" id="IPR058627">
    <property type="entry name" value="MdtA-like_C"/>
</dbReference>
<dbReference type="Pfam" id="PF25967">
    <property type="entry name" value="RND-MFP_C"/>
    <property type="match status" value="1"/>
</dbReference>
<dbReference type="InterPro" id="IPR058626">
    <property type="entry name" value="MdtA-like_b-barrel"/>
</dbReference>
<dbReference type="NCBIfam" id="TIGR01730">
    <property type="entry name" value="RND_mfp"/>
    <property type="match status" value="1"/>
</dbReference>
<accession>A0ABU4RJ35</accession>
<dbReference type="Gene3D" id="2.40.30.170">
    <property type="match status" value="1"/>
</dbReference>
<keyword evidence="9" id="KW-1185">Reference proteome</keyword>
<evidence type="ECO:0000313" key="8">
    <source>
        <dbReference type="EMBL" id="MDX6804566.1"/>
    </source>
</evidence>
<comment type="caution">
    <text evidence="8">The sequence shown here is derived from an EMBL/GenBank/DDBJ whole genome shotgun (WGS) entry which is preliminary data.</text>
</comment>
<gene>
    <name evidence="8" type="ORF">SCD90_00690</name>
</gene>
<organism evidence="8 9">
    <name type="scientific">Terrihabitans rhizophilus</name>
    <dbReference type="NCBI Taxonomy" id="3092662"/>
    <lineage>
        <taxon>Bacteria</taxon>
        <taxon>Pseudomonadati</taxon>
        <taxon>Pseudomonadota</taxon>
        <taxon>Alphaproteobacteria</taxon>
        <taxon>Hyphomicrobiales</taxon>
        <taxon>Terrihabitans</taxon>
    </lineage>
</organism>
<feature type="domain" description="Multidrug resistance protein MdtA-like barrel-sandwich hybrid" evidence="5">
    <location>
        <begin position="60"/>
        <end position="201"/>
    </location>
</feature>